<dbReference type="Proteomes" id="UP000297229">
    <property type="component" value="Unassembled WGS sequence"/>
</dbReference>
<dbReference type="GO" id="GO:0005524">
    <property type="term" value="F:ATP binding"/>
    <property type="evidence" value="ECO:0007669"/>
    <property type="project" value="InterPro"/>
</dbReference>
<reference evidence="3 4" key="1">
    <citation type="submission" date="2017-12" db="EMBL/GenBank/DDBJ databases">
        <title>Comparative genomics of Botrytis spp.</title>
        <authorList>
            <person name="Valero-Jimenez C.A."/>
            <person name="Tapia P."/>
            <person name="Veloso J."/>
            <person name="Silva-Moreno E."/>
            <person name="Staats M."/>
            <person name="Valdes J.H."/>
            <person name="Van Kan J.A.L."/>
        </authorList>
    </citation>
    <scope>NUCLEOTIDE SEQUENCE [LARGE SCALE GENOMIC DNA]</scope>
    <source>
        <strain evidence="3 4">Be9601</strain>
    </source>
</reference>
<dbReference type="PANTHER" id="PTHR46411:SF2">
    <property type="entry name" value="AAA+ ATPASE DOMAIN-CONTAINING PROTEIN"/>
    <property type="match status" value="1"/>
</dbReference>
<protein>
    <recommendedName>
        <fullName evidence="2">AAA+ ATPase domain-containing protein</fullName>
    </recommendedName>
</protein>
<dbReference type="InterPro" id="IPR003959">
    <property type="entry name" value="ATPase_AAA_core"/>
</dbReference>
<feature type="compositionally biased region" description="Polar residues" evidence="1">
    <location>
        <begin position="1"/>
        <end position="16"/>
    </location>
</feature>
<evidence type="ECO:0000313" key="4">
    <source>
        <dbReference type="Proteomes" id="UP000297229"/>
    </source>
</evidence>
<dbReference type="SUPFAM" id="SSF52540">
    <property type="entry name" value="P-loop containing nucleoside triphosphate hydrolases"/>
    <property type="match status" value="1"/>
</dbReference>
<evidence type="ECO:0000256" key="1">
    <source>
        <dbReference type="SAM" id="MobiDB-lite"/>
    </source>
</evidence>
<comment type="caution">
    <text evidence="3">The sequence shown here is derived from an EMBL/GenBank/DDBJ whole genome shotgun (WGS) entry which is preliminary data.</text>
</comment>
<dbReference type="PANTHER" id="PTHR46411">
    <property type="entry name" value="FAMILY ATPASE, PUTATIVE-RELATED"/>
    <property type="match status" value="1"/>
</dbReference>
<sequence>MASSTHSATVNDQNDPPSIGIKRVETAQDSKAQRLLRVDQIKDRQMHFVKTAKATVKPDRLGKTALVMLGMLAATEVDIKSGLLKEVLLEIFDGVEGLSLNKTPAMCPPELLFHAKDALTSRKLEEKEKDDPSQILINDIGTALRFINEDFGPQIQSLQSLLDNGEITYDLLWALMKPGDYVATTQFRLTAQSQALRVVSGTYRERLNGTRYFNLNGRIISHDGEDFGYGFLDIEIDPFDGAMRITSLEVYPIQYDANPDNLRDNLIQQGRKYLSLIRALPHAICHDYTLSYGLEDYELADGRMKVQKANFHGRVMADPEAWKSNNRWSSLNQPRIRRENRITGKDLDLRDDQLMICANWINGFSLTHKCWGQFSVNGLKDIVWNEDAFEKLVVDETRRKLIHALVRSHRQDEASFDDIIENKGKGLVGLLSGGPGVGKTLTAEAVAEVTSRPLYQVSTGELGITADEVDRRLGTILEISRRWCCVLLIDEADVFLGARGTDLARDTLVSIFLRRLEYFRGVLILTTNRKSEIDLAFQSRIHFSVEYPDLTESSRVSVWTNFINTISKQNGTLTIDPADIKKLARRELNGRQIKNAVSCAVSLAREGKEPLSVNHIEMILSITNL</sequence>
<dbReference type="STRING" id="278938.A0A4Z1JZ77"/>
<dbReference type="CDD" id="cd19481">
    <property type="entry name" value="RecA-like_protease"/>
    <property type="match status" value="1"/>
</dbReference>
<gene>
    <name evidence="3" type="ORF">BELL_0297g00120</name>
</gene>
<feature type="domain" description="AAA+ ATPase" evidence="2">
    <location>
        <begin position="425"/>
        <end position="551"/>
    </location>
</feature>
<dbReference type="Pfam" id="PF22942">
    <property type="entry name" value="DUF7025"/>
    <property type="match status" value="1"/>
</dbReference>
<accession>A0A4Z1JZ77</accession>
<dbReference type="Pfam" id="PF23232">
    <property type="entry name" value="AAA_lid_13"/>
    <property type="match status" value="1"/>
</dbReference>
<dbReference type="EMBL" id="PQXM01000295">
    <property type="protein sequence ID" value="TGO74247.1"/>
    <property type="molecule type" value="Genomic_DNA"/>
</dbReference>
<dbReference type="SMART" id="SM00382">
    <property type="entry name" value="AAA"/>
    <property type="match status" value="1"/>
</dbReference>
<dbReference type="Gene3D" id="3.40.50.300">
    <property type="entry name" value="P-loop containing nucleotide triphosphate hydrolases"/>
    <property type="match status" value="1"/>
</dbReference>
<dbReference type="InterPro" id="IPR003593">
    <property type="entry name" value="AAA+_ATPase"/>
</dbReference>
<dbReference type="InterPro" id="IPR056599">
    <property type="entry name" value="AAA_lid_fung"/>
</dbReference>
<evidence type="ECO:0000313" key="3">
    <source>
        <dbReference type="EMBL" id="TGO74247.1"/>
    </source>
</evidence>
<dbReference type="GO" id="GO:0016887">
    <property type="term" value="F:ATP hydrolysis activity"/>
    <property type="evidence" value="ECO:0007669"/>
    <property type="project" value="InterPro"/>
</dbReference>
<dbReference type="InterPro" id="IPR027417">
    <property type="entry name" value="P-loop_NTPase"/>
</dbReference>
<dbReference type="AlphaFoldDB" id="A0A4Z1JZ77"/>
<dbReference type="InterPro" id="IPR054289">
    <property type="entry name" value="DUF7025"/>
</dbReference>
<evidence type="ECO:0000259" key="2">
    <source>
        <dbReference type="SMART" id="SM00382"/>
    </source>
</evidence>
<name>A0A4Z1JZ77_9HELO</name>
<feature type="region of interest" description="Disordered" evidence="1">
    <location>
        <begin position="1"/>
        <end position="20"/>
    </location>
</feature>
<keyword evidence="4" id="KW-1185">Reference proteome</keyword>
<dbReference type="Pfam" id="PF00004">
    <property type="entry name" value="AAA"/>
    <property type="match status" value="1"/>
</dbReference>
<proteinExistence type="predicted"/>
<organism evidence="3 4">
    <name type="scientific">Botrytis elliptica</name>
    <dbReference type="NCBI Taxonomy" id="278938"/>
    <lineage>
        <taxon>Eukaryota</taxon>
        <taxon>Fungi</taxon>
        <taxon>Dikarya</taxon>
        <taxon>Ascomycota</taxon>
        <taxon>Pezizomycotina</taxon>
        <taxon>Leotiomycetes</taxon>
        <taxon>Helotiales</taxon>
        <taxon>Sclerotiniaceae</taxon>
        <taxon>Botrytis</taxon>
    </lineage>
</organism>